<dbReference type="PANTHER" id="PTHR10151:SF120">
    <property type="entry name" value="BIS(5'-ADENOSYL)-TRIPHOSPHATASE"/>
    <property type="match status" value="1"/>
</dbReference>
<keyword evidence="2" id="KW-1185">Reference proteome</keyword>
<dbReference type="SUPFAM" id="SSF53649">
    <property type="entry name" value="Alkaline phosphatase-like"/>
    <property type="match status" value="1"/>
</dbReference>
<evidence type="ECO:0000313" key="1">
    <source>
        <dbReference type="EMBL" id="TQL90949.1"/>
    </source>
</evidence>
<dbReference type="PANTHER" id="PTHR10151">
    <property type="entry name" value="ECTONUCLEOTIDE PYROPHOSPHATASE/PHOSPHODIESTERASE"/>
    <property type="match status" value="1"/>
</dbReference>
<accession>A0A543C1J2</accession>
<dbReference type="InterPro" id="IPR002591">
    <property type="entry name" value="Phosphodiest/P_Trfase"/>
</dbReference>
<reference evidence="1 2" key="1">
    <citation type="submission" date="2019-06" db="EMBL/GenBank/DDBJ databases">
        <title>Sequencing the genomes of 1000 actinobacteria strains.</title>
        <authorList>
            <person name="Klenk H.-P."/>
        </authorList>
    </citation>
    <scope>NUCLEOTIDE SEQUENCE [LARGE SCALE GENOMIC DNA]</scope>
    <source>
        <strain evidence="1 2">DSM 102200</strain>
    </source>
</reference>
<dbReference type="AlphaFoldDB" id="A0A543C1J2"/>
<dbReference type="GO" id="GO:0016787">
    <property type="term" value="F:hydrolase activity"/>
    <property type="evidence" value="ECO:0007669"/>
    <property type="project" value="UniProtKB-KW"/>
</dbReference>
<dbReference type="Pfam" id="PF01663">
    <property type="entry name" value="Phosphodiest"/>
    <property type="match status" value="1"/>
</dbReference>
<protein>
    <submittedName>
        <fullName evidence="1">Phosphonoacetate hydrolase</fullName>
    </submittedName>
</protein>
<sequence length="408" mass="42964">MPGTVTVNGTTYALPRRPTVAITVDGCAVDYLTAAIDGGHMPHLEALIAGGGFSADALSEMPSLTNPNNISIVTGVAPAIHGIVGNYYRDSSGAERQLTDPADLRAPSVPAVLRDAGVPVLVVTAKEKLRRLLAAGGVPAVSVEHAATQPIAPYGLGSAADLVGRPAPHIYEWDASIYALDIGLAAHRHAGPLGLLYVSFTDYVQHREPPGSALANRFYAAFDDRLAEYLDLGFLVGITADHGMNAKHHPDGSPRLVHLEDTLRAAGLHGHAVLPITDPYVAHHGSLGSFAWLYVDPAGRDTAIEVLGNTHGIAEVYTAAEAAAGFELPPDRVGDIAVTANRNTVLGRSTAFHAAAPIPANLRSHGGSYEQRIPLILSETPSPGYLSAHQDRPFRNRYILDMLLNGCA</sequence>
<evidence type="ECO:0000313" key="2">
    <source>
        <dbReference type="Proteomes" id="UP000316096"/>
    </source>
</evidence>
<comment type="caution">
    <text evidence="1">The sequence shown here is derived from an EMBL/GenBank/DDBJ whole genome shotgun (WGS) entry which is preliminary data.</text>
</comment>
<dbReference type="InterPro" id="IPR023116">
    <property type="entry name" value="Phosphonoacetate_hydro_insert"/>
</dbReference>
<proteinExistence type="predicted"/>
<dbReference type="Gene3D" id="3.30.1360.110">
    <property type="entry name" value="Domain 2, Phosphonoacetate Hydrolase"/>
    <property type="match status" value="1"/>
</dbReference>
<dbReference type="RefSeq" id="WP_141962907.1">
    <property type="nucleotide sequence ID" value="NZ_VFOZ01000002.1"/>
</dbReference>
<gene>
    <name evidence="1" type="ORF">FB559_8268</name>
</gene>
<organism evidence="1 2">
    <name type="scientific">Actinoallomurus bryophytorum</name>
    <dbReference type="NCBI Taxonomy" id="1490222"/>
    <lineage>
        <taxon>Bacteria</taxon>
        <taxon>Bacillati</taxon>
        <taxon>Actinomycetota</taxon>
        <taxon>Actinomycetes</taxon>
        <taxon>Streptosporangiales</taxon>
        <taxon>Thermomonosporaceae</taxon>
        <taxon>Actinoallomurus</taxon>
    </lineage>
</organism>
<dbReference type="InterPro" id="IPR017850">
    <property type="entry name" value="Alkaline_phosphatase_core_sf"/>
</dbReference>
<dbReference type="Gene3D" id="3.40.720.10">
    <property type="entry name" value="Alkaline Phosphatase, subunit A"/>
    <property type="match status" value="1"/>
</dbReference>
<dbReference type="Proteomes" id="UP000316096">
    <property type="component" value="Unassembled WGS sequence"/>
</dbReference>
<dbReference type="OrthoDB" id="3590172at2"/>
<dbReference type="EMBL" id="VFOZ01000002">
    <property type="protein sequence ID" value="TQL90949.1"/>
    <property type="molecule type" value="Genomic_DNA"/>
</dbReference>
<name>A0A543C1J2_9ACTN</name>
<keyword evidence="1" id="KW-0378">Hydrolase</keyword>